<gene>
    <name evidence="1" type="ORF">CSSPJE1EN2_LOCUS21242</name>
</gene>
<evidence type="ECO:0000313" key="1">
    <source>
        <dbReference type="EMBL" id="CAK9879753.1"/>
    </source>
</evidence>
<keyword evidence="2" id="KW-1185">Reference proteome</keyword>
<organism evidence="1 2">
    <name type="scientific">Sphagnum jensenii</name>
    <dbReference type="NCBI Taxonomy" id="128206"/>
    <lineage>
        <taxon>Eukaryota</taxon>
        <taxon>Viridiplantae</taxon>
        <taxon>Streptophyta</taxon>
        <taxon>Embryophyta</taxon>
        <taxon>Bryophyta</taxon>
        <taxon>Sphagnophytina</taxon>
        <taxon>Sphagnopsida</taxon>
        <taxon>Sphagnales</taxon>
        <taxon>Sphagnaceae</taxon>
        <taxon>Sphagnum</taxon>
    </lineage>
</organism>
<dbReference type="Proteomes" id="UP001497522">
    <property type="component" value="Chromosome 7"/>
</dbReference>
<evidence type="ECO:0000313" key="2">
    <source>
        <dbReference type="Proteomes" id="UP001497522"/>
    </source>
</evidence>
<protein>
    <submittedName>
        <fullName evidence="1">Uncharacterized protein</fullName>
    </submittedName>
</protein>
<proteinExistence type="predicted"/>
<accession>A0ABP1BTS3</accession>
<dbReference type="EMBL" id="OZ023708">
    <property type="protein sequence ID" value="CAK9879753.1"/>
    <property type="molecule type" value="Genomic_DNA"/>
</dbReference>
<name>A0ABP1BTS3_9BRYO</name>
<reference evidence="1" key="1">
    <citation type="submission" date="2024-03" db="EMBL/GenBank/DDBJ databases">
        <authorList>
            <consortium name="ELIXIR-Norway"/>
            <consortium name="Elixir Norway"/>
        </authorList>
    </citation>
    <scope>NUCLEOTIDE SEQUENCE</scope>
</reference>
<sequence length="132" mass="14878">MSLKDQSLLYFPTVQVLMKSCASLNGRESNGGYFCSQVAHFVWNIDQILVPISSFQVARWTVKTIICCCVTADMGWRVEWQSKGAMTHLQSDGYMIVANLLKLLYAEAWSLFSKSYILLVWAFQSAPPPDVS</sequence>